<proteinExistence type="inferred from homology"/>
<dbReference type="SUPFAM" id="SSF51905">
    <property type="entry name" value="FAD/NAD(P)-binding domain"/>
    <property type="match status" value="1"/>
</dbReference>
<name>A0AAW0CQQ3_9AGAR</name>
<comment type="similarity">
    <text evidence="1">Belongs to the class-II pyridine nucleotide-disulfide oxidoreductase family.</text>
</comment>
<dbReference type="GO" id="GO:0016491">
    <property type="term" value="F:oxidoreductase activity"/>
    <property type="evidence" value="ECO:0007669"/>
    <property type="project" value="UniProtKB-KW"/>
</dbReference>
<feature type="domain" description="FAD/NAD(P)-binding" evidence="4">
    <location>
        <begin position="6"/>
        <end position="296"/>
    </location>
</feature>
<dbReference type="GO" id="GO:0097237">
    <property type="term" value="P:cellular response to toxic substance"/>
    <property type="evidence" value="ECO:0007669"/>
    <property type="project" value="UniProtKB-ARBA"/>
</dbReference>
<dbReference type="InterPro" id="IPR050097">
    <property type="entry name" value="Ferredoxin-NADP_redctase_2"/>
</dbReference>
<organism evidence="5 6">
    <name type="scientific">Favolaschia claudopus</name>
    <dbReference type="NCBI Taxonomy" id="2862362"/>
    <lineage>
        <taxon>Eukaryota</taxon>
        <taxon>Fungi</taxon>
        <taxon>Dikarya</taxon>
        <taxon>Basidiomycota</taxon>
        <taxon>Agaricomycotina</taxon>
        <taxon>Agaricomycetes</taxon>
        <taxon>Agaricomycetidae</taxon>
        <taxon>Agaricales</taxon>
        <taxon>Marasmiineae</taxon>
        <taxon>Mycenaceae</taxon>
        <taxon>Favolaschia</taxon>
    </lineage>
</organism>
<dbReference type="InterPro" id="IPR023753">
    <property type="entry name" value="FAD/NAD-binding_dom"/>
</dbReference>
<evidence type="ECO:0000313" key="5">
    <source>
        <dbReference type="EMBL" id="KAK7042376.1"/>
    </source>
</evidence>
<dbReference type="InterPro" id="IPR036188">
    <property type="entry name" value="FAD/NAD-bd_sf"/>
</dbReference>
<evidence type="ECO:0000256" key="1">
    <source>
        <dbReference type="ARBA" id="ARBA00009333"/>
    </source>
</evidence>
<keyword evidence="2" id="KW-0285">Flavoprotein</keyword>
<dbReference type="EMBL" id="JAWWNJ010000013">
    <property type="protein sequence ID" value="KAK7042376.1"/>
    <property type="molecule type" value="Genomic_DNA"/>
</dbReference>
<gene>
    <name evidence="5" type="ORF">R3P38DRAFT_2511450</name>
</gene>
<dbReference type="PRINTS" id="PR00368">
    <property type="entry name" value="FADPNR"/>
</dbReference>
<dbReference type="PANTHER" id="PTHR48105">
    <property type="entry name" value="THIOREDOXIN REDUCTASE 1-RELATED-RELATED"/>
    <property type="match status" value="1"/>
</dbReference>
<keyword evidence="3" id="KW-0560">Oxidoreductase</keyword>
<sequence>MSAKLYDALIIGGGPAGLSIATALARQVYSALIIDSGVYRNERASHMHLVPGFDHANPYDFRAKVRSDLHNRYPSIEYKKATVKQVRKLDDGTFEAIEDNGAVYRGKKLGLATGVRDILEGEAEGYEECWGRGIFHCLFCHGYEERGQDSVGVIGTGLISNSDIMLHAAPNAARLAKHVNIYTNDNASLLASTKAGLHSSKFAFDDRKITKYRLVDGGPAVEITFADGSTKTEGWLVSHPNVEQRAPFAEQLGLELGPMSSITVQPPFNETAVKGCFAAGDAATPMKNVVQALHMGSFGAAGMTSQLQHELDEKDEL</sequence>
<dbReference type="Gene3D" id="3.50.50.60">
    <property type="entry name" value="FAD/NAD(P)-binding domain"/>
    <property type="match status" value="2"/>
</dbReference>
<reference evidence="5 6" key="1">
    <citation type="journal article" date="2024" name="J Genomics">
        <title>Draft genome sequencing and assembly of Favolaschia claudopus CIRM-BRFM 2984 isolated from oak limbs.</title>
        <authorList>
            <person name="Navarro D."/>
            <person name="Drula E."/>
            <person name="Chaduli D."/>
            <person name="Cazenave R."/>
            <person name="Ahrendt S."/>
            <person name="Wang J."/>
            <person name="Lipzen A."/>
            <person name="Daum C."/>
            <person name="Barry K."/>
            <person name="Grigoriev I.V."/>
            <person name="Favel A."/>
            <person name="Rosso M.N."/>
            <person name="Martin F."/>
        </authorList>
    </citation>
    <scope>NUCLEOTIDE SEQUENCE [LARGE SCALE GENOMIC DNA]</scope>
    <source>
        <strain evidence="5 6">CIRM-BRFM 2984</strain>
    </source>
</reference>
<dbReference type="Proteomes" id="UP001362999">
    <property type="component" value="Unassembled WGS sequence"/>
</dbReference>
<evidence type="ECO:0000256" key="2">
    <source>
        <dbReference type="ARBA" id="ARBA00022630"/>
    </source>
</evidence>
<evidence type="ECO:0000313" key="6">
    <source>
        <dbReference type="Proteomes" id="UP001362999"/>
    </source>
</evidence>
<keyword evidence="6" id="KW-1185">Reference proteome</keyword>
<dbReference type="AlphaFoldDB" id="A0AAW0CQQ3"/>
<protein>
    <recommendedName>
        <fullName evidence="4">FAD/NAD(P)-binding domain-containing protein</fullName>
    </recommendedName>
</protein>
<dbReference type="Pfam" id="PF07992">
    <property type="entry name" value="Pyr_redox_2"/>
    <property type="match status" value="1"/>
</dbReference>
<evidence type="ECO:0000256" key="3">
    <source>
        <dbReference type="ARBA" id="ARBA00023002"/>
    </source>
</evidence>
<accession>A0AAW0CQQ3</accession>
<evidence type="ECO:0000259" key="4">
    <source>
        <dbReference type="Pfam" id="PF07992"/>
    </source>
</evidence>
<dbReference type="PRINTS" id="PR00469">
    <property type="entry name" value="PNDRDTASEII"/>
</dbReference>
<comment type="caution">
    <text evidence="5">The sequence shown here is derived from an EMBL/GenBank/DDBJ whole genome shotgun (WGS) entry which is preliminary data.</text>
</comment>